<evidence type="ECO:0000256" key="7">
    <source>
        <dbReference type="RuleBase" id="RU363032"/>
    </source>
</evidence>
<keyword evidence="5 7" id="KW-1133">Transmembrane helix</keyword>
<keyword evidence="10" id="KW-1185">Reference proteome</keyword>
<evidence type="ECO:0000313" key="10">
    <source>
        <dbReference type="Proteomes" id="UP000586042"/>
    </source>
</evidence>
<keyword evidence="2 7" id="KW-0813">Transport</keyword>
<feature type="transmembrane region" description="Helical" evidence="7">
    <location>
        <begin position="93"/>
        <end position="115"/>
    </location>
</feature>
<dbReference type="PANTHER" id="PTHR43744:SF12">
    <property type="entry name" value="ABC TRANSPORTER PERMEASE PROTEIN MG189-RELATED"/>
    <property type="match status" value="1"/>
</dbReference>
<feature type="transmembrane region" description="Helical" evidence="7">
    <location>
        <begin position="200"/>
        <end position="225"/>
    </location>
</feature>
<dbReference type="InterPro" id="IPR035906">
    <property type="entry name" value="MetI-like_sf"/>
</dbReference>
<dbReference type="EMBL" id="JABWGN010000012">
    <property type="protein sequence ID" value="NUW35699.1"/>
    <property type="molecule type" value="Genomic_DNA"/>
</dbReference>
<dbReference type="GO" id="GO:0055085">
    <property type="term" value="P:transmembrane transport"/>
    <property type="evidence" value="ECO:0007669"/>
    <property type="project" value="InterPro"/>
</dbReference>
<feature type="transmembrane region" description="Helical" evidence="7">
    <location>
        <begin position="26"/>
        <end position="47"/>
    </location>
</feature>
<gene>
    <name evidence="9" type="ORF">HTZ77_30360</name>
</gene>
<name>A0A7Y6ICG2_9ACTN</name>
<keyword evidence="4 7" id="KW-0812">Transmembrane</keyword>
<feature type="transmembrane region" description="Helical" evidence="7">
    <location>
        <begin position="124"/>
        <end position="148"/>
    </location>
</feature>
<feature type="transmembrane region" description="Helical" evidence="7">
    <location>
        <begin position="160"/>
        <end position="180"/>
    </location>
</feature>
<dbReference type="Proteomes" id="UP000586042">
    <property type="component" value="Unassembled WGS sequence"/>
</dbReference>
<sequence length="295" mass="32321">MTTTAPYATGAQPADRPTVGALTSRAGVLLVLTLFALYTLVPPWWLLVTATKNKGYLFTTQGLWFSHFDLGTNIREVFQEQDGVFLRWMLNSVLYSVGGAAVGTLVSAMAGYALAKYAFRGRDLAFNIVLGAVLVPASMFALPLYLMFSASHLINTYWSVFLPSIVSPFGVYLARVYAGAAVPDELLEAGRIDGAREAGIFWRISMPVMSPALVTIFLFQFVGIWNNYLLPVLMLSDDRLQPITVGLANWRAELNNGVPYSLTITGSLLSVIPLLIAFFVLQRYWRSGLTAGSVK</sequence>
<evidence type="ECO:0000256" key="5">
    <source>
        <dbReference type="ARBA" id="ARBA00022989"/>
    </source>
</evidence>
<keyword evidence="3" id="KW-1003">Cell membrane</keyword>
<evidence type="ECO:0000313" key="9">
    <source>
        <dbReference type="EMBL" id="NUW35699.1"/>
    </source>
</evidence>
<dbReference type="RefSeq" id="WP_175593139.1">
    <property type="nucleotide sequence ID" value="NZ_JABWGN010000012.1"/>
</dbReference>
<dbReference type="SUPFAM" id="SSF161098">
    <property type="entry name" value="MetI-like"/>
    <property type="match status" value="1"/>
</dbReference>
<dbReference type="AlphaFoldDB" id="A0A7Y6ICG2"/>
<accession>A0A7Y6ICG2</accession>
<proteinExistence type="inferred from homology"/>
<dbReference type="Gene3D" id="1.10.3720.10">
    <property type="entry name" value="MetI-like"/>
    <property type="match status" value="1"/>
</dbReference>
<feature type="domain" description="ABC transmembrane type-1" evidence="8">
    <location>
        <begin position="89"/>
        <end position="281"/>
    </location>
</feature>
<evidence type="ECO:0000256" key="4">
    <source>
        <dbReference type="ARBA" id="ARBA00022692"/>
    </source>
</evidence>
<comment type="similarity">
    <text evidence="7">Belongs to the binding-protein-dependent transport system permease family.</text>
</comment>
<evidence type="ECO:0000256" key="3">
    <source>
        <dbReference type="ARBA" id="ARBA00022475"/>
    </source>
</evidence>
<protein>
    <submittedName>
        <fullName evidence="9">Carbohydrate ABC transporter permease</fullName>
    </submittedName>
</protein>
<dbReference type="Pfam" id="PF00528">
    <property type="entry name" value="BPD_transp_1"/>
    <property type="match status" value="1"/>
</dbReference>
<comment type="subcellular location">
    <subcellularLocation>
        <location evidence="1 7">Cell membrane</location>
        <topology evidence="1 7">Multi-pass membrane protein</topology>
    </subcellularLocation>
</comment>
<organism evidence="9 10">
    <name type="scientific">Nonomuraea montanisoli</name>
    <dbReference type="NCBI Taxonomy" id="2741721"/>
    <lineage>
        <taxon>Bacteria</taxon>
        <taxon>Bacillati</taxon>
        <taxon>Actinomycetota</taxon>
        <taxon>Actinomycetes</taxon>
        <taxon>Streptosporangiales</taxon>
        <taxon>Streptosporangiaceae</taxon>
        <taxon>Nonomuraea</taxon>
    </lineage>
</organism>
<dbReference type="PANTHER" id="PTHR43744">
    <property type="entry name" value="ABC TRANSPORTER PERMEASE PROTEIN MG189-RELATED-RELATED"/>
    <property type="match status" value="1"/>
</dbReference>
<comment type="caution">
    <text evidence="9">The sequence shown here is derived from an EMBL/GenBank/DDBJ whole genome shotgun (WGS) entry which is preliminary data.</text>
</comment>
<evidence type="ECO:0000256" key="6">
    <source>
        <dbReference type="ARBA" id="ARBA00023136"/>
    </source>
</evidence>
<reference evidence="9 10" key="1">
    <citation type="submission" date="2020-06" db="EMBL/GenBank/DDBJ databases">
        <title>Nonomuraea sp. SMC257, a novel actinomycete isolated from soil.</title>
        <authorList>
            <person name="Chanama M."/>
        </authorList>
    </citation>
    <scope>NUCLEOTIDE SEQUENCE [LARGE SCALE GENOMIC DNA]</scope>
    <source>
        <strain evidence="9 10">SMC257</strain>
    </source>
</reference>
<dbReference type="InterPro" id="IPR000515">
    <property type="entry name" value="MetI-like"/>
</dbReference>
<feature type="transmembrane region" description="Helical" evidence="7">
    <location>
        <begin position="260"/>
        <end position="281"/>
    </location>
</feature>
<dbReference type="PROSITE" id="PS50928">
    <property type="entry name" value="ABC_TM1"/>
    <property type="match status" value="1"/>
</dbReference>
<evidence type="ECO:0000256" key="2">
    <source>
        <dbReference type="ARBA" id="ARBA00022448"/>
    </source>
</evidence>
<dbReference type="CDD" id="cd06261">
    <property type="entry name" value="TM_PBP2"/>
    <property type="match status" value="1"/>
</dbReference>
<keyword evidence="6 7" id="KW-0472">Membrane</keyword>
<dbReference type="GO" id="GO:0005886">
    <property type="term" value="C:plasma membrane"/>
    <property type="evidence" value="ECO:0007669"/>
    <property type="project" value="UniProtKB-SubCell"/>
</dbReference>
<evidence type="ECO:0000256" key="1">
    <source>
        <dbReference type="ARBA" id="ARBA00004651"/>
    </source>
</evidence>
<evidence type="ECO:0000259" key="8">
    <source>
        <dbReference type="PROSITE" id="PS50928"/>
    </source>
</evidence>